<dbReference type="GO" id="GO:0003735">
    <property type="term" value="F:structural constituent of ribosome"/>
    <property type="evidence" value="ECO:0007669"/>
    <property type="project" value="InterPro"/>
</dbReference>
<feature type="domain" description="Large ribosomal subunit protein uL15/eL18" evidence="5">
    <location>
        <begin position="82"/>
        <end position="143"/>
    </location>
</feature>
<dbReference type="InterPro" id="IPR021131">
    <property type="entry name" value="Ribosomal_uL15/eL18"/>
</dbReference>
<dbReference type="NCBIfam" id="TIGR01071">
    <property type="entry name" value="rplO_bact"/>
    <property type="match status" value="1"/>
</dbReference>
<dbReference type="HAMAP" id="MF_01341">
    <property type="entry name" value="Ribosomal_uL15"/>
    <property type="match status" value="1"/>
</dbReference>
<feature type="region of interest" description="Disordered" evidence="4">
    <location>
        <begin position="1"/>
        <end position="60"/>
    </location>
</feature>
<gene>
    <name evidence="6" type="ORF">MNBD_NITROSPIRAE01-2264</name>
</gene>
<dbReference type="InterPro" id="IPR005749">
    <property type="entry name" value="Ribosomal_uL15_bac-type"/>
</dbReference>
<keyword evidence="3" id="KW-0687">Ribonucleoprotein</keyword>
<dbReference type="PANTHER" id="PTHR12934">
    <property type="entry name" value="50S RIBOSOMAL PROTEIN L15"/>
    <property type="match status" value="1"/>
</dbReference>
<sequence length="147" mass="16021">MKISDLAPAKGAKKQRKRIGRGPASGHGKTATRGHKGQAARSGGTKPSWFEGGQQPLTRRVPKRGFKNNFRKIYAIVCLERLNVFEADAVVTPQLLHDSGMIKKLSDSVKILSDGEFTKPMVISAHKFSRKAIEKIEAVGGRAEVLS</sequence>
<evidence type="ECO:0000256" key="4">
    <source>
        <dbReference type="SAM" id="MobiDB-lite"/>
    </source>
</evidence>
<dbReference type="Pfam" id="PF00828">
    <property type="entry name" value="Ribosomal_L27A"/>
    <property type="match status" value="1"/>
</dbReference>
<name>A0A3B1CS04_9ZZZZ</name>
<accession>A0A3B1CS04</accession>
<comment type="similarity">
    <text evidence="1">Belongs to the universal ribosomal protein uL15 family.</text>
</comment>
<protein>
    <submittedName>
        <fullName evidence="6">LSU ribosomal protein L15p (L27Ae)</fullName>
    </submittedName>
</protein>
<proteinExistence type="inferred from homology"/>
<dbReference type="GO" id="GO:0006412">
    <property type="term" value="P:translation"/>
    <property type="evidence" value="ECO:0007669"/>
    <property type="project" value="InterPro"/>
</dbReference>
<evidence type="ECO:0000256" key="1">
    <source>
        <dbReference type="ARBA" id="ARBA00007320"/>
    </source>
</evidence>
<dbReference type="Gene3D" id="3.100.10.10">
    <property type="match status" value="1"/>
</dbReference>
<evidence type="ECO:0000313" key="6">
    <source>
        <dbReference type="EMBL" id="VAX27443.1"/>
    </source>
</evidence>
<dbReference type="AlphaFoldDB" id="A0A3B1CS04"/>
<keyword evidence="2 6" id="KW-0689">Ribosomal protein</keyword>
<reference evidence="6" key="1">
    <citation type="submission" date="2018-06" db="EMBL/GenBank/DDBJ databases">
        <authorList>
            <person name="Zhirakovskaya E."/>
        </authorList>
    </citation>
    <scope>NUCLEOTIDE SEQUENCE</scope>
</reference>
<dbReference type="InterPro" id="IPR030878">
    <property type="entry name" value="Ribosomal_uL15"/>
</dbReference>
<dbReference type="InterPro" id="IPR036227">
    <property type="entry name" value="Ribosomal_uL15/eL18_sf"/>
</dbReference>
<dbReference type="EMBL" id="UOGF01000028">
    <property type="protein sequence ID" value="VAX27443.1"/>
    <property type="molecule type" value="Genomic_DNA"/>
</dbReference>
<evidence type="ECO:0000256" key="3">
    <source>
        <dbReference type="ARBA" id="ARBA00023274"/>
    </source>
</evidence>
<evidence type="ECO:0000256" key="2">
    <source>
        <dbReference type="ARBA" id="ARBA00022980"/>
    </source>
</evidence>
<evidence type="ECO:0000259" key="5">
    <source>
        <dbReference type="Pfam" id="PF00828"/>
    </source>
</evidence>
<dbReference type="PANTHER" id="PTHR12934:SF11">
    <property type="entry name" value="LARGE RIBOSOMAL SUBUNIT PROTEIN UL15M"/>
    <property type="match status" value="1"/>
</dbReference>
<dbReference type="SUPFAM" id="SSF52080">
    <property type="entry name" value="Ribosomal proteins L15p and L18e"/>
    <property type="match status" value="1"/>
</dbReference>
<dbReference type="GO" id="GO:0022625">
    <property type="term" value="C:cytosolic large ribosomal subunit"/>
    <property type="evidence" value="ECO:0007669"/>
    <property type="project" value="TreeGrafter"/>
</dbReference>
<organism evidence="6">
    <name type="scientific">hydrothermal vent metagenome</name>
    <dbReference type="NCBI Taxonomy" id="652676"/>
    <lineage>
        <taxon>unclassified sequences</taxon>
        <taxon>metagenomes</taxon>
        <taxon>ecological metagenomes</taxon>
    </lineage>
</organism>
<feature type="compositionally biased region" description="Basic residues" evidence="4">
    <location>
        <begin position="11"/>
        <end position="20"/>
    </location>
</feature>